<evidence type="ECO:0000313" key="5">
    <source>
        <dbReference type="EMBL" id="SDF51506.1"/>
    </source>
</evidence>
<feature type="domain" description="HTH gntR-type" evidence="4">
    <location>
        <begin position="11"/>
        <end position="79"/>
    </location>
</feature>
<keyword evidence="3" id="KW-0804">Transcription</keyword>
<dbReference type="SUPFAM" id="SSF46785">
    <property type="entry name" value="Winged helix' DNA-binding domain"/>
    <property type="match status" value="1"/>
</dbReference>
<dbReference type="AlphaFoldDB" id="A0A1G7LQ60"/>
<dbReference type="Proteomes" id="UP000182427">
    <property type="component" value="Chromosome I"/>
</dbReference>
<dbReference type="InterPro" id="IPR036388">
    <property type="entry name" value="WH-like_DNA-bd_sf"/>
</dbReference>
<evidence type="ECO:0000256" key="1">
    <source>
        <dbReference type="ARBA" id="ARBA00023015"/>
    </source>
</evidence>
<keyword evidence="2 5" id="KW-0238">DNA-binding</keyword>
<evidence type="ECO:0000259" key="4">
    <source>
        <dbReference type="PROSITE" id="PS50949"/>
    </source>
</evidence>
<dbReference type="PANTHER" id="PTHR38445:SF9">
    <property type="entry name" value="HTH-TYPE TRANSCRIPTIONAL REPRESSOR YTRA"/>
    <property type="match status" value="1"/>
</dbReference>
<dbReference type="EMBL" id="LT629690">
    <property type="protein sequence ID" value="SDF51506.1"/>
    <property type="molecule type" value="Genomic_DNA"/>
</dbReference>
<dbReference type="GO" id="GO:0003677">
    <property type="term" value="F:DNA binding"/>
    <property type="evidence" value="ECO:0007669"/>
    <property type="project" value="UniProtKB-KW"/>
</dbReference>
<dbReference type="PROSITE" id="PS50949">
    <property type="entry name" value="HTH_GNTR"/>
    <property type="match status" value="1"/>
</dbReference>
<accession>A0A1G7LQ60</accession>
<dbReference type="GO" id="GO:0003700">
    <property type="term" value="F:DNA-binding transcription factor activity"/>
    <property type="evidence" value="ECO:0007669"/>
    <property type="project" value="InterPro"/>
</dbReference>
<dbReference type="PANTHER" id="PTHR38445">
    <property type="entry name" value="HTH-TYPE TRANSCRIPTIONAL REPRESSOR YTRA"/>
    <property type="match status" value="1"/>
</dbReference>
<name>A0A1G7LQ60_9BACT</name>
<dbReference type="CDD" id="cd07377">
    <property type="entry name" value="WHTH_GntR"/>
    <property type="match status" value="1"/>
</dbReference>
<reference evidence="5 6" key="1">
    <citation type="submission" date="2016-10" db="EMBL/GenBank/DDBJ databases">
        <authorList>
            <person name="de Groot N.N."/>
        </authorList>
    </citation>
    <scope>NUCLEOTIDE SEQUENCE [LARGE SCALE GENOMIC DNA]</scope>
    <source>
        <strain evidence="5 6">GAS232</strain>
    </source>
</reference>
<proteinExistence type="predicted"/>
<organism evidence="5 6">
    <name type="scientific">Terriglobus roseus</name>
    <dbReference type="NCBI Taxonomy" id="392734"/>
    <lineage>
        <taxon>Bacteria</taxon>
        <taxon>Pseudomonadati</taxon>
        <taxon>Acidobacteriota</taxon>
        <taxon>Terriglobia</taxon>
        <taxon>Terriglobales</taxon>
        <taxon>Acidobacteriaceae</taxon>
        <taxon>Terriglobus</taxon>
    </lineage>
</organism>
<evidence type="ECO:0000256" key="2">
    <source>
        <dbReference type="ARBA" id="ARBA00023125"/>
    </source>
</evidence>
<evidence type="ECO:0000256" key="3">
    <source>
        <dbReference type="ARBA" id="ARBA00023163"/>
    </source>
</evidence>
<dbReference type="InterPro" id="IPR036390">
    <property type="entry name" value="WH_DNA-bd_sf"/>
</dbReference>
<dbReference type="RefSeq" id="WP_172838267.1">
    <property type="nucleotide sequence ID" value="NZ_LT629690.1"/>
</dbReference>
<keyword evidence="1" id="KW-0805">Transcription regulation</keyword>
<dbReference type="SMART" id="SM00345">
    <property type="entry name" value="HTH_GNTR"/>
    <property type="match status" value="1"/>
</dbReference>
<protein>
    <submittedName>
        <fullName evidence="5">DNA-binding transcriptional regulator YhcF, GntR family</fullName>
    </submittedName>
</protein>
<gene>
    <name evidence="5" type="ORF">SAMN05444167_2596</name>
</gene>
<evidence type="ECO:0000313" key="6">
    <source>
        <dbReference type="Proteomes" id="UP000182427"/>
    </source>
</evidence>
<dbReference type="InterPro" id="IPR000524">
    <property type="entry name" value="Tscrpt_reg_HTH_GntR"/>
</dbReference>
<dbReference type="Pfam" id="PF00392">
    <property type="entry name" value="GntR"/>
    <property type="match status" value="1"/>
</dbReference>
<dbReference type="Gene3D" id="1.10.10.10">
    <property type="entry name" value="Winged helix-like DNA-binding domain superfamily/Winged helix DNA-binding domain"/>
    <property type="match status" value="1"/>
</dbReference>
<sequence>MQLVLSKDSDVPLRQQVADQIVLLITTGQLHAGDELPSVRALGRLSKVHHNTVSEAYQELVRRGWVTRRPGSRLVVGKALVRPAAGSQDLDDLINYSIQRARRMGYDLQALRLRVRERLLAEPPDHLLVVEQEAGLREIIRRELQDELGWPAHGCSYDTFAREPGLAIGAQVFVANHYVEAMKPFVSSARPPLGVVYSSAVEHIDRINRLEHPSIVSLVSVSEGVLRTAKSFFASAIGKKHVLQEVLATDESVPSLGDSDLTFCDSVTLGMVKSRNKVHYKLIAQDCFADLAASLG</sequence>
<keyword evidence="6" id="KW-1185">Reference proteome</keyword>